<dbReference type="Pfam" id="PF17390">
    <property type="entry name" value="Bac_rhamnosid_C"/>
    <property type="match status" value="1"/>
</dbReference>
<dbReference type="Gene3D" id="1.50.10.10">
    <property type="match status" value="1"/>
</dbReference>
<evidence type="ECO:0000256" key="1">
    <source>
        <dbReference type="ARBA" id="ARBA00001445"/>
    </source>
</evidence>
<dbReference type="Gene3D" id="2.60.120.260">
    <property type="entry name" value="Galactose-binding domain-like"/>
    <property type="match status" value="2"/>
</dbReference>
<feature type="domain" description="Alpha-L-rhamnosidase concanavalin-like" evidence="4">
    <location>
        <begin position="367"/>
        <end position="466"/>
    </location>
</feature>
<evidence type="ECO:0000259" key="6">
    <source>
        <dbReference type="Pfam" id="PF17389"/>
    </source>
</evidence>
<evidence type="ECO:0000256" key="2">
    <source>
        <dbReference type="ARBA" id="ARBA00012652"/>
    </source>
</evidence>
<dbReference type="InterPro" id="IPR036116">
    <property type="entry name" value="FN3_sf"/>
</dbReference>
<feature type="domain" description="Alpha-L-rhamnosidase six-hairpin glycosidase" evidence="6">
    <location>
        <begin position="472"/>
        <end position="816"/>
    </location>
</feature>
<dbReference type="Pfam" id="PF17389">
    <property type="entry name" value="Bac_rhamnosid6H"/>
    <property type="match status" value="1"/>
</dbReference>
<dbReference type="InterPro" id="IPR012341">
    <property type="entry name" value="6hp_glycosidase-like_sf"/>
</dbReference>
<evidence type="ECO:0000259" key="7">
    <source>
        <dbReference type="Pfam" id="PF17390"/>
    </source>
</evidence>
<sequence length="927" mass="105654">MRKSISITISVLLVGFRFAFGQISVSNLRCELLVNPIGVDKEYPNLSWEIKSSYRNTQQTTYRILVSESKNNLMADKGEIWDSGKIASDSTVFVSYKGNKLKKDTRYYWKVKIWTNKGESSWSETAYWHQGLMNYKDWAATQVGEMPFKDWGGRWIGFDRMFPWDGNQSENRLSARYFRKEFKPSGKIKSATAYIIGLGLYELYINGEKIGNHVLAPIPTDYTKNVKYNAFDVKDKLKEGANAIGVVLGNGRYYTMRQLHQEYKIKTFGFPKLLFNLILKYEDGTEAVVFSDDSWKGTADGPIRSNNEYDGEIYDATKEMPGWNKTGFDDSKWLKAEFVQEPGGNYEAQLSENMKVMDSIAPVSISKISGDRYIIDFGQNLTGWVKFSVQGKKGEQIKLRYAESLESNGELSVANLRDAKAQALYILKGSGKESWKPSFTYYGFRYVEVSGYPGKVAKENFVAKMVYDDIRTVGSFESSNALLNQIYKNVWWGTAGNYKGMPVDCPQRNERQPWLGDRGIGTIGENFMFDNARIYKKLLNDIKLAQKTDGSLPDVAPDFWRYYSDNMTWPGVMLLITDMLYQQTGDFSAVEETYPVMHKWLRYMKDRFMTADHILNKDSYGDWCAPPVTIEAGRGISANQKFPSPLISTAYYYHFTNMMANYASLQGKGEDVLYYKDLGEKIKEAFNKAYYKEEGFYGNGELTDNLLPLYFEMVSEKNSNQVFNCVINTIEVKNKGHLSTGVIGTQWLMRTLTKYGRADIALKIATQKTYPSWGYMLENGATTIWELWNGNTAAPDMNSQNHVMMVGDLMVWYYECLAGIQSSATDPGFRKITMSPEFVTGLDFVKASHHAVTGLIKSEWKREKGKIHWMVSIPANSSAEIYIPTSSLKDVEESGKSISTIKEIEYLRNANGKLVFKVPSGDYVFKF</sequence>
<keyword evidence="9" id="KW-1185">Reference proteome</keyword>
<dbReference type="GO" id="GO:0016787">
    <property type="term" value="F:hydrolase activity"/>
    <property type="evidence" value="ECO:0007669"/>
    <property type="project" value="UniProtKB-KW"/>
</dbReference>
<dbReference type="InterPro" id="IPR008928">
    <property type="entry name" value="6-hairpin_glycosidase_sf"/>
</dbReference>
<feature type="domain" description="Alpha-L-rhamnosidase C-terminal" evidence="7">
    <location>
        <begin position="819"/>
        <end position="895"/>
    </location>
</feature>
<reference evidence="9" key="1">
    <citation type="journal article" date="2019" name="Int. J. Syst. Evol. Microbiol.">
        <title>The Global Catalogue of Microorganisms (GCM) 10K type strain sequencing project: providing services to taxonomists for standard genome sequencing and annotation.</title>
        <authorList>
            <consortium name="The Broad Institute Genomics Platform"/>
            <consortium name="The Broad Institute Genome Sequencing Center for Infectious Disease"/>
            <person name="Wu L."/>
            <person name="Ma J."/>
        </authorList>
    </citation>
    <scope>NUCLEOTIDE SEQUENCE [LARGE SCALE GENOMIC DNA]</scope>
    <source>
        <strain evidence="9">CCUG 53762</strain>
    </source>
</reference>
<evidence type="ECO:0000313" key="8">
    <source>
        <dbReference type="EMBL" id="MFD1631622.1"/>
    </source>
</evidence>
<feature type="domain" description="Bacterial alpha-L-rhamnosidase N-terminal" evidence="5">
    <location>
        <begin position="187"/>
        <end position="357"/>
    </location>
</feature>
<dbReference type="Pfam" id="PF25788">
    <property type="entry name" value="Ig_Rha78A_N"/>
    <property type="match status" value="1"/>
</dbReference>
<proteinExistence type="predicted"/>
<comment type="catalytic activity">
    <reaction evidence="1">
        <text>Hydrolysis of terminal non-reducing alpha-L-rhamnose residues in alpha-L-rhamnosides.</text>
        <dbReference type="EC" id="3.2.1.40"/>
    </reaction>
</comment>
<dbReference type="SUPFAM" id="SSF49265">
    <property type="entry name" value="Fibronectin type III"/>
    <property type="match status" value="1"/>
</dbReference>
<dbReference type="InterPro" id="IPR013783">
    <property type="entry name" value="Ig-like_fold"/>
</dbReference>
<evidence type="ECO:0000313" key="9">
    <source>
        <dbReference type="Proteomes" id="UP001597118"/>
    </source>
</evidence>
<dbReference type="Pfam" id="PF08531">
    <property type="entry name" value="Bac_rhamnosid_N"/>
    <property type="match status" value="1"/>
</dbReference>
<dbReference type="Proteomes" id="UP001597118">
    <property type="component" value="Unassembled WGS sequence"/>
</dbReference>
<dbReference type="RefSeq" id="WP_379663990.1">
    <property type="nucleotide sequence ID" value="NZ_JBHUDG010000049.1"/>
</dbReference>
<gene>
    <name evidence="8" type="ORF">ACFSAH_17235</name>
</gene>
<dbReference type="InterPro" id="IPR008902">
    <property type="entry name" value="Rhamnosid_concanavalin"/>
</dbReference>
<dbReference type="InterPro" id="IPR035398">
    <property type="entry name" value="Bac_rhamnosid_C"/>
</dbReference>
<name>A0ABW4II27_9SPHI</name>
<comment type="caution">
    <text evidence="8">The sequence shown here is derived from an EMBL/GenBank/DDBJ whole genome shotgun (WGS) entry which is preliminary data.</text>
</comment>
<organism evidence="8 9">
    <name type="scientific">Pseudopedobacter beijingensis</name>
    <dbReference type="NCBI Taxonomy" id="1207056"/>
    <lineage>
        <taxon>Bacteria</taxon>
        <taxon>Pseudomonadati</taxon>
        <taxon>Bacteroidota</taxon>
        <taxon>Sphingobacteriia</taxon>
        <taxon>Sphingobacteriales</taxon>
        <taxon>Sphingobacteriaceae</taxon>
        <taxon>Pseudopedobacter</taxon>
    </lineage>
</organism>
<dbReference type="InterPro" id="IPR016007">
    <property type="entry name" value="Alpha_rhamnosid"/>
</dbReference>
<dbReference type="Gene3D" id="2.60.420.10">
    <property type="entry name" value="Maltose phosphorylase, domain 3"/>
    <property type="match status" value="1"/>
</dbReference>
<dbReference type="PIRSF" id="PIRSF010631">
    <property type="entry name" value="A-rhamnsds"/>
    <property type="match status" value="1"/>
</dbReference>
<dbReference type="EMBL" id="JBHUDG010000049">
    <property type="protein sequence ID" value="MFD1631622.1"/>
    <property type="molecule type" value="Genomic_DNA"/>
</dbReference>
<dbReference type="SUPFAM" id="SSF48208">
    <property type="entry name" value="Six-hairpin glycosidases"/>
    <property type="match status" value="1"/>
</dbReference>
<dbReference type="PANTHER" id="PTHR33307">
    <property type="entry name" value="ALPHA-RHAMNOSIDASE (EUROFUNG)"/>
    <property type="match status" value="1"/>
</dbReference>
<dbReference type="InterPro" id="IPR013737">
    <property type="entry name" value="Bac_rhamnosid_N"/>
</dbReference>
<dbReference type="InterPro" id="IPR035396">
    <property type="entry name" value="Bac_rhamnosid6H"/>
</dbReference>
<protein>
    <recommendedName>
        <fullName evidence="2">alpha-L-rhamnosidase</fullName>
        <ecNumber evidence="2">3.2.1.40</ecNumber>
    </recommendedName>
</protein>
<accession>A0ABW4II27</accession>
<dbReference type="Pfam" id="PF05592">
    <property type="entry name" value="Bac_rhamnosid"/>
    <property type="match status" value="1"/>
</dbReference>
<evidence type="ECO:0000259" key="4">
    <source>
        <dbReference type="Pfam" id="PF05592"/>
    </source>
</evidence>
<evidence type="ECO:0000259" key="5">
    <source>
        <dbReference type="Pfam" id="PF08531"/>
    </source>
</evidence>
<dbReference type="EC" id="3.2.1.40" evidence="2"/>
<dbReference type="PANTHER" id="PTHR33307:SF6">
    <property type="entry name" value="ALPHA-RHAMNOSIDASE (EUROFUNG)-RELATED"/>
    <property type="match status" value="1"/>
</dbReference>
<keyword evidence="3 8" id="KW-0378">Hydrolase</keyword>
<dbReference type="Gene3D" id="2.60.40.10">
    <property type="entry name" value="Immunoglobulins"/>
    <property type="match status" value="1"/>
</dbReference>
<evidence type="ECO:0000256" key="3">
    <source>
        <dbReference type="ARBA" id="ARBA00022801"/>
    </source>
</evidence>